<accession>A0ABW4HZD1</accession>
<keyword evidence="3" id="KW-1185">Reference proteome</keyword>
<evidence type="ECO:0000313" key="3">
    <source>
        <dbReference type="Proteomes" id="UP001597115"/>
    </source>
</evidence>
<dbReference type="InterPro" id="IPR011928">
    <property type="entry name" value="Phage_phiJL001_Gp84"/>
</dbReference>
<proteinExistence type="predicted"/>
<sequence length="270" mass="29034">MSAFLQRELTGFAFCWRIERRDGVALGFTAHDRDLIVDGFRYRSAPGIAPSSIEDRDPLESDALEVAGALTADAISEADLRAGRWNGAGVRLLAVDWQDPSQSLELLRGELGSVSLQRGTFSAELHGPGVLLERPILEVTSPLCRAELGDKRCRVDLAGRRTIAAVVAGDGDTVTLDRIEPVSNGWGGGRLRWLDGRNGGLSALILASSGATLTLSDAPPFEVAAGARVEVTEGCDKRFATCRDRFANHANFRGEPHLPGIDLLTRYPGE</sequence>
<dbReference type="Pfam" id="PF09931">
    <property type="entry name" value="Phage_phiJL001_Gp84_N"/>
    <property type="match status" value="1"/>
</dbReference>
<dbReference type="RefSeq" id="WP_380887164.1">
    <property type="nucleotide sequence ID" value="NZ_JBHUDY010000001.1"/>
</dbReference>
<protein>
    <submittedName>
        <fullName evidence="2">DUF2163 domain-containing protein</fullName>
    </submittedName>
</protein>
<reference evidence="3" key="1">
    <citation type="journal article" date="2019" name="Int. J. Syst. Evol. Microbiol.">
        <title>The Global Catalogue of Microorganisms (GCM) 10K type strain sequencing project: providing services to taxonomists for standard genome sequencing and annotation.</title>
        <authorList>
            <consortium name="The Broad Institute Genomics Platform"/>
            <consortium name="The Broad Institute Genome Sequencing Center for Infectious Disease"/>
            <person name="Wu L."/>
            <person name="Ma J."/>
        </authorList>
    </citation>
    <scope>NUCLEOTIDE SEQUENCE [LARGE SCALE GENOMIC DNA]</scope>
    <source>
        <strain evidence="3">CGMCC 1.16275</strain>
    </source>
</reference>
<dbReference type="EMBL" id="JBHUDY010000001">
    <property type="protein sequence ID" value="MFD1610976.1"/>
    <property type="molecule type" value="Genomic_DNA"/>
</dbReference>
<evidence type="ECO:0000313" key="2">
    <source>
        <dbReference type="EMBL" id="MFD1610976.1"/>
    </source>
</evidence>
<comment type="caution">
    <text evidence="2">The sequence shown here is derived from an EMBL/GenBank/DDBJ whole genome shotgun (WGS) entry which is preliminary data.</text>
</comment>
<feature type="domain" description="Bacteriophage phiJL001 Gp84 C-terminal" evidence="1">
    <location>
        <begin position="186"/>
        <end position="262"/>
    </location>
</feature>
<dbReference type="Pfam" id="PF09356">
    <property type="entry name" value="Phage_BR0599"/>
    <property type="match status" value="1"/>
</dbReference>
<gene>
    <name evidence="2" type="ORF">ACFSCW_04085</name>
</gene>
<organism evidence="2 3">
    <name type="scientific">Sphingomonas tabacisoli</name>
    <dbReference type="NCBI Taxonomy" id="2249466"/>
    <lineage>
        <taxon>Bacteria</taxon>
        <taxon>Pseudomonadati</taxon>
        <taxon>Pseudomonadota</taxon>
        <taxon>Alphaproteobacteria</taxon>
        <taxon>Sphingomonadales</taxon>
        <taxon>Sphingomonadaceae</taxon>
        <taxon>Sphingomonas</taxon>
    </lineage>
</organism>
<dbReference type="InterPro" id="IPR018964">
    <property type="entry name" value="Phage_phiJL001_Gp84_C"/>
</dbReference>
<dbReference type="Proteomes" id="UP001597115">
    <property type="component" value="Unassembled WGS sequence"/>
</dbReference>
<evidence type="ECO:0000259" key="1">
    <source>
        <dbReference type="Pfam" id="PF09356"/>
    </source>
</evidence>
<name>A0ABW4HZD1_9SPHN</name>
<dbReference type="NCBIfam" id="TIGR02218">
    <property type="entry name" value="phg_TIGR02218"/>
    <property type="match status" value="1"/>
</dbReference>